<keyword evidence="3" id="KW-1185">Reference proteome</keyword>
<proteinExistence type="predicted"/>
<dbReference type="EMBL" id="CP073754">
    <property type="protein sequence ID" value="QWF69870.1"/>
    <property type="molecule type" value="Genomic_DNA"/>
</dbReference>
<feature type="chain" id="PRO_5037478553" evidence="1">
    <location>
        <begin position="31"/>
        <end position="182"/>
    </location>
</feature>
<dbReference type="Proteomes" id="UP000676649">
    <property type="component" value="Chromosome"/>
</dbReference>
<reference evidence="2" key="1">
    <citation type="submission" date="2021-04" db="EMBL/GenBank/DDBJ databases">
        <title>Draft genome sequence data of methanotrophic Methylovulum sp. strain S1L and Methylomonas sp. strain S2AM isolated from boreal lake water columns.</title>
        <authorList>
            <person name="Rissanen A.J."/>
            <person name="Mangayil R."/>
            <person name="Svenning M.M."/>
            <person name="Khanongnuch R."/>
        </authorList>
    </citation>
    <scope>NUCLEOTIDE SEQUENCE</scope>
    <source>
        <strain evidence="2">S2AM</strain>
    </source>
</reference>
<accession>A0A975MLQ3</accession>
<sequence length="182" mass="19900">MISTSPYSLKPVAQVLMVLYLAATSLKLSAEPDQKAAPEPNVLTKAMTQAGVVYCRDHVQKVSDFLTKGSESGVSLQLPVDHVNDHLVSASLEVLDNSAVFYANMDFSPLVAYGCDASFEIVMYWPDKCDTVAKTQFSEAKNSGKLRKHISLLTYGDNLQIFLMPAGPGCVSIKKQTLFDKF</sequence>
<keyword evidence="1" id="KW-0732">Signal</keyword>
<evidence type="ECO:0000313" key="3">
    <source>
        <dbReference type="Proteomes" id="UP000676649"/>
    </source>
</evidence>
<feature type="signal peptide" evidence="1">
    <location>
        <begin position="1"/>
        <end position="30"/>
    </location>
</feature>
<organism evidence="2 3">
    <name type="scientific">Methylomonas paludis</name>
    <dbReference type="NCBI Taxonomy" id="1173101"/>
    <lineage>
        <taxon>Bacteria</taxon>
        <taxon>Pseudomonadati</taxon>
        <taxon>Pseudomonadota</taxon>
        <taxon>Gammaproteobacteria</taxon>
        <taxon>Methylococcales</taxon>
        <taxon>Methylococcaceae</taxon>
        <taxon>Methylomonas</taxon>
    </lineage>
</organism>
<dbReference type="KEGG" id="mpad:KEF85_10915"/>
<evidence type="ECO:0000313" key="2">
    <source>
        <dbReference type="EMBL" id="QWF69870.1"/>
    </source>
</evidence>
<dbReference type="AlphaFoldDB" id="A0A975MLQ3"/>
<evidence type="ECO:0000256" key="1">
    <source>
        <dbReference type="SAM" id="SignalP"/>
    </source>
</evidence>
<gene>
    <name evidence="2" type="ORF">KEF85_10915</name>
</gene>
<protein>
    <submittedName>
        <fullName evidence="2">Uncharacterized protein</fullName>
    </submittedName>
</protein>
<dbReference type="RefSeq" id="WP_215580440.1">
    <property type="nucleotide sequence ID" value="NZ_CP073754.1"/>
</dbReference>
<name>A0A975MLQ3_9GAMM</name>